<feature type="region of interest" description="Disordered" evidence="1">
    <location>
        <begin position="465"/>
        <end position="584"/>
    </location>
</feature>
<feature type="compositionally biased region" description="Polar residues" evidence="1">
    <location>
        <begin position="465"/>
        <end position="477"/>
    </location>
</feature>
<gene>
    <name evidence="2" type="ORF">E1B28_005014</name>
</gene>
<evidence type="ECO:0000313" key="2">
    <source>
        <dbReference type="EMBL" id="KAG7097689.1"/>
    </source>
</evidence>
<comment type="caution">
    <text evidence="2">The sequence shown here is derived from an EMBL/GenBank/DDBJ whole genome shotgun (WGS) entry which is preliminary data.</text>
</comment>
<feature type="compositionally biased region" description="Basic residues" evidence="1">
    <location>
        <begin position="533"/>
        <end position="550"/>
    </location>
</feature>
<dbReference type="AlphaFoldDB" id="A0A9P7UZQ8"/>
<keyword evidence="3" id="KW-1185">Reference proteome</keyword>
<feature type="region of interest" description="Disordered" evidence="1">
    <location>
        <begin position="366"/>
        <end position="393"/>
    </location>
</feature>
<dbReference type="GeneID" id="66074090"/>
<sequence>MSALRVNVMDPVLANNDGPLVPEGPPPPYQPATAGGPAPPRRATAGFKLTSEHHRWLSSEGHWNAYYWALEETDAKLKKGAKRDWLDTSGIVDSFRAKFTITSPHEAILEVIYRYFMNIARETRKGNKEKPARQEGGTNNPTAPPTAVNPLPISATSTAPTIKMTPTHAAPPVSGTSGEQRAMSTMKPRAVSARNIYAEKFKDEILAEAAAGAQGKGGGGFLGPYQKAITERMRKLSDEEMAELEEAAKEYNDGHAVKPPMDVILQNQEQLELAVATALQQMIGDDWGQYRDVSFVVHTIKPVAYGEPEVRMLSMTRTKAEGFKIADDDFRKFEDSFLKPLKKWHKSQTKGKGKDTSDEAHVEDFTMERSDTPPGPDAAPNNEGTANNEDGEHADHRGVLTTELIENCTSQQAGTLLPDKSIFDPPATPAVSMNDVRPASPEATEYVPDVHAVENDLPEGMEVTSSVGVSHSATSESDVLPAETVSQGQGVTGEGSTLHEQEGDNEEEEEIALNIPTKASTKRRKGSQGGRKAATKKIKTSSVTSRKKRSLPTTTTSTVDHTALSLRKPSRIKRPPRTDNDLGI</sequence>
<feature type="region of interest" description="Disordered" evidence="1">
    <location>
        <begin position="14"/>
        <end position="39"/>
    </location>
</feature>
<dbReference type="RefSeq" id="XP_043014159.1">
    <property type="nucleotide sequence ID" value="XM_043149553.1"/>
</dbReference>
<feature type="region of interest" description="Disordered" evidence="1">
    <location>
        <begin position="124"/>
        <end position="182"/>
    </location>
</feature>
<reference evidence="2" key="1">
    <citation type="journal article" date="2021" name="Genome Biol. Evol.">
        <title>The assembled and annotated genome of the fairy-ring fungus Marasmius oreades.</title>
        <authorList>
            <person name="Hiltunen M."/>
            <person name="Ament-Velasquez S.L."/>
            <person name="Johannesson H."/>
        </authorList>
    </citation>
    <scope>NUCLEOTIDE SEQUENCE</scope>
    <source>
        <strain evidence="2">03SP1</strain>
    </source>
</reference>
<feature type="compositionally biased region" description="Basic and acidic residues" evidence="1">
    <location>
        <begin position="124"/>
        <end position="133"/>
    </location>
</feature>
<dbReference type="KEGG" id="more:E1B28_005014"/>
<feature type="compositionally biased region" description="Polar residues" evidence="1">
    <location>
        <begin position="551"/>
        <end position="560"/>
    </location>
</feature>
<proteinExistence type="predicted"/>
<dbReference type="Proteomes" id="UP001049176">
    <property type="component" value="Chromosome 2"/>
</dbReference>
<name>A0A9P7UZQ8_9AGAR</name>
<evidence type="ECO:0000313" key="3">
    <source>
        <dbReference type="Proteomes" id="UP001049176"/>
    </source>
</evidence>
<evidence type="ECO:0000256" key="1">
    <source>
        <dbReference type="SAM" id="MobiDB-lite"/>
    </source>
</evidence>
<dbReference type="EMBL" id="CM032182">
    <property type="protein sequence ID" value="KAG7097689.1"/>
    <property type="molecule type" value="Genomic_DNA"/>
</dbReference>
<protein>
    <submittedName>
        <fullName evidence="2">Uncharacterized protein</fullName>
    </submittedName>
</protein>
<organism evidence="2 3">
    <name type="scientific">Marasmius oreades</name>
    <name type="common">fairy-ring Marasmius</name>
    <dbReference type="NCBI Taxonomy" id="181124"/>
    <lineage>
        <taxon>Eukaryota</taxon>
        <taxon>Fungi</taxon>
        <taxon>Dikarya</taxon>
        <taxon>Basidiomycota</taxon>
        <taxon>Agaricomycotina</taxon>
        <taxon>Agaricomycetes</taxon>
        <taxon>Agaricomycetidae</taxon>
        <taxon>Agaricales</taxon>
        <taxon>Marasmiineae</taxon>
        <taxon>Marasmiaceae</taxon>
        <taxon>Marasmius</taxon>
    </lineage>
</organism>
<accession>A0A9P7UZQ8</accession>
<dbReference type="OrthoDB" id="3061702at2759"/>
<feature type="compositionally biased region" description="Low complexity" evidence="1">
    <location>
        <begin position="138"/>
        <end position="152"/>
    </location>
</feature>